<accession>A0A1R3RM33</accession>
<name>A0A1R3RM33_ASPC5</name>
<gene>
    <name evidence="1" type="ORF">ASPCADRAFT_13467</name>
</gene>
<sequence>LRPPQLSRIVADSDTLQPSKQQLEDALEKSRLYWYSVATVACHYHDHGIKPKSANPHHMLWKVPRMHGGPHTTYALYMGASPCPLLCLRASASWQLDGPADCDRGQRERINAMLLHIGTKAPVPYTLSGNEFRQWIGTEGEVAVGPNYMAVLTLGWCYILSARLLELQGRGSMMKYTESKATVYHQSANETGTHAIDIGEADDDTISWWSSILAPGEGWKAVVKQCDNGEYLAPWSITRTSQQSLAIKWQRKMTTRDFSLTPISSSRAFEALSQFALMHNLGSQFFIALTTAITVPTHNCHGSSLQLPQPTPTEAQCPAIPADCTPPEWVMLYENLPYYITLSCNPETIMSSLCGSFWEPGVPCNLVSPWLHPILNEMPEEKKFARLPSLYPEILAIIGGIRRPTISALWLGAVAGGLTPLILRRARRGRPPLDPVAFPWTGCPQSFMDIAGTGPYLHGQSKEQIWRADVWRLLHLPTTEEDDLSYNHPPRTPWEPCGKMHTRECALRVASHWECPRHYFQYQHWIWEPENSPAIHDKGFSTARIALPTILDLDPPEVEGLKLFPHRPVDQDASEEASLDIFRWFIVNGEGLPPGKIYKDEWLE</sequence>
<dbReference type="OrthoDB" id="3549294at2759"/>
<dbReference type="Proteomes" id="UP000188318">
    <property type="component" value="Unassembled WGS sequence"/>
</dbReference>
<dbReference type="AlphaFoldDB" id="A0A1R3RM33"/>
<dbReference type="OMA" id="AFPWTGC"/>
<protein>
    <submittedName>
        <fullName evidence="1">Uncharacterized protein</fullName>
    </submittedName>
</protein>
<dbReference type="VEuPathDB" id="FungiDB:ASPCADRAFT_13467"/>
<evidence type="ECO:0000313" key="1">
    <source>
        <dbReference type="EMBL" id="OOF95548.1"/>
    </source>
</evidence>
<evidence type="ECO:0000313" key="2">
    <source>
        <dbReference type="Proteomes" id="UP000188318"/>
    </source>
</evidence>
<keyword evidence="2" id="KW-1185">Reference proteome</keyword>
<organism evidence="1 2">
    <name type="scientific">Aspergillus carbonarius (strain ITEM 5010)</name>
    <dbReference type="NCBI Taxonomy" id="602072"/>
    <lineage>
        <taxon>Eukaryota</taxon>
        <taxon>Fungi</taxon>
        <taxon>Dikarya</taxon>
        <taxon>Ascomycota</taxon>
        <taxon>Pezizomycotina</taxon>
        <taxon>Eurotiomycetes</taxon>
        <taxon>Eurotiomycetidae</taxon>
        <taxon>Eurotiales</taxon>
        <taxon>Aspergillaceae</taxon>
        <taxon>Aspergillus</taxon>
        <taxon>Aspergillus subgen. Circumdati</taxon>
    </lineage>
</organism>
<dbReference type="EMBL" id="KV907500">
    <property type="protein sequence ID" value="OOF95548.1"/>
    <property type="molecule type" value="Genomic_DNA"/>
</dbReference>
<reference evidence="2" key="1">
    <citation type="journal article" date="2017" name="Genome Biol.">
        <title>Comparative genomics reveals high biological diversity and specific adaptations in the industrially and medically important fungal genus Aspergillus.</title>
        <authorList>
            <person name="de Vries R.P."/>
            <person name="Riley R."/>
            <person name="Wiebenga A."/>
            <person name="Aguilar-Osorio G."/>
            <person name="Amillis S."/>
            <person name="Uchima C.A."/>
            <person name="Anderluh G."/>
            <person name="Asadollahi M."/>
            <person name="Askin M."/>
            <person name="Barry K."/>
            <person name="Battaglia E."/>
            <person name="Bayram O."/>
            <person name="Benocci T."/>
            <person name="Braus-Stromeyer S.A."/>
            <person name="Caldana C."/>
            <person name="Canovas D."/>
            <person name="Cerqueira G.C."/>
            <person name="Chen F."/>
            <person name="Chen W."/>
            <person name="Choi C."/>
            <person name="Clum A."/>
            <person name="Dos Santos R.A."/>
            <person name="Damasio A.R."/>
            <person name="Diallinas G."/>
            <person name="Emri T."/>
            <person name="Fekete E."/>
            <person name="Flipphi M."/>
            <person name="Freyberg S."/>
            <person name="Gallo A."/>
            <person name="Gournas C."/>
            <person name="Habgood R."/>
            <person name="Hainaut M."/>
            <person name="Harispe M.L."/>
            <person name="Henrissat B."/>
            <person name="Hilden K.S."/>
            <person name="Hope R."/>
            <person name="Hossain A."/>
            <person name="Karabika E."/>
            <person name="Karaffa L."/>
            <person name="Karanyi Z."/>
            <person name="Krasevec N."/>
            <person name="Kuo A."/>
            <person name="Kusch H."/>
            <person name="LaButti K."/>
            <person name="Lagendijk E.L."/>
            <person name="Lapidus A."/>
            <person name="Levasseur A."/>
            <person name="Lindquist E."/>
            <person name="Lipzen A."/>
            <person name="Logrieco A.F."/>
            <person name="MacCabe A."/>
            <person name="Maekelae M.R."/>
            <person name="Malavazi I."/>
            <person name="Melin P."/>
            <person name="Meyer V."/>
            <person name="Mielnichuk N."/>
            <person name="Miskei M."/>
            <person name="Molnar A.P."/>
            <person name="Mule G."/>
            <person name="Ngan C.Y."/>
            <person name="Orejas M."/>
            <person name="Orosz E."/>
            <person name="Ouedraogo J.P."/>
            <person name="Overkamp K.M."/>
            <person name="Park H.-S."/>
            <person name="Perrone G."/>
            <person name="Piumi F."/>
            <person name="Punt P.J."/>
            <person name="Ram A.F."/>
            <person name="Ramon A."/>
            <person name="Rauscher S."/>
            <person name="Record E."/>
            <person name="Riano-Pachon D.M."/>
            <person name="Robert V."/>
            <person name="Roehrig J."/>
            <person name="Ruller R."/>
            <person name="Salamov A."/>
            <person name="Salih N.S."/>
            <person name="Samson R.A."/>
            <person name="Sandor E."/>
            <person name="Sanguinetti M."/>
            <person name="Schuetze T."/>
            <person name="Sepcic K."/>
            <person name="Shelest E."/>
            <person name="Sherlock G."/>
            <person name="Sophianopoulou V."/>
            <person name="Squina F.M."/>
            <person name="Sun H."/>
            <person name="Susca A."/>
            <person name="Todd R.B."/>
            <person name="Tsang A."/>
            <person name="Unkles S.E."/>
            <person name="van de Wiele N."/>
            <person name="van Rossen-Uffink D."/>
            <person name="Oliveira J.V."/>
            <person name="Vesth T.C."/>
            <person name="Visser J."/>
            <person name="Yu J.-H."/>
            <person name="Zhou M."/>
            <person name="Andersen M.R."/>
            <person name="Archer D.B."/>
            <person name="Baker S.E."/>
            <person name="Benoit I."/>
            <person name="Brakhage A.A."/>
            <person name="Braus G.H."/>
            <person name="Fischer R."/>
            <person name="Frisvad J.C."/>
            <person name="Goldman G.H."/>
            <person name="Houbraken J."/>
            <person name="Oakley B."/>
            <person name="Pocsi I."/>
            <person name="Scazzocchio C."/>
            <person name="Seiboth B."/>
            <person name="vanKuyk P.A."/>
            <person name="Wortman J."/>
            <person name="Dyer P.S."/>
            <person name="Grigoriev I.V."/>
        </authorList>
    </citation>
    <scope>NUCLEOTIDE SEQUENCE [LARGE SCALE GENOMIC DNA]</scope>
    <source>
        <strain evidence="2">ITEM 5010</strain>
    </source>
</reference>
<proteinExistence type="predicted"/>
<feature type="non-terminal residue" evidence="1">
    <location>
        <position position="1"/>
    </location>
</feature>
<feature type="non-terminal residue" evidence="1">
    <location>
        <position position="604"/>
    </location>
</feature>